<dbReference type="Pfam" id="PF01668">
    <property type="entry name" value="SmpB"/>
    <property type="match status" value="1"/>
</dbReference>
<gene>
    <name evidence="3 5" type="primary">smpB</name>
    <name evidence="5" type="ORF">HJO_13331</name>
</gene>
<dbReference type="OrthoDB" id="9805462at2"/>
<dbReference type="GO" id="GO:0003723">
    <property type="term" value="F:RNA binding"/>
    <property type="evidence" value="ECO:0007669"/>
    <property type="project" value="UniProtKB-UniRule"/>
</dbReference>
<keyword evidence="1 3" id="KW-0963">Cytoplasm</keyword>
<comment type="subcellular location">
    <subcellularLocation>
        <location evidence="3">Cytoplasm</location>
    </subcellularLocation>
    <text evidence="3">The tmRNA-SmpB complex associates with stalled 70S ribosomes.</text>
</comment>
<evidence type="ECO:0000313" key="5">
    <source>
        <dbReference type="EMBL" id="KCZ90836.1"/>
    </source>
</evidence>
<comment type="function">
    <text evidence="3">Required for rescue of stalled ribosomes mediated by trans-translation. Binds to transfer-messenger RNA (tmRNA), required for stable association of tmRNA with ribosomes. tmRNA and SmpB together mimic tRNA shape, replacing the anticodon stem-loop with SmpB. tmRNA is encoded by the ssrA gene; the 2 termini fold to resemble tRNA(Ala) and it encodes a 'tag peptide', a short internal open reading frame. During trans-translation Ala-aminoacylated tmRNA acts like a tRNA, entering the A-site of stalled ribosomes, displacing the stalled mRNA. The ribosome then switches to translate the ORF on the tmRNA; the nascent peptide is terminated with the 'tag peptide' encoded by the tmRNA and targeted for degradation. The ribosome is freed to recommence translation, which seems to be the essential function of trans-translation.</text>
</comment>
<dbReference type="EMBL" id="ARYK01000006">
    <property type="protein sequence ID" value="KCZ90836.1"/>
    <property type="molecule type" value="Genomic_DNA"/>
</dbReference>
<dbReference type="STRING" id="1280950.HJO_13331"/>
<organism evidence="5 6">
    <name type="scientific">Hyphomonas johnsonii MHS-2</name>
    <dbReference type="NCBI Taxonomy" id="1280950"/>
    <lineage>
        <taxon>Bacteria</taxon>
        <taxon>Pseudomonadati</taxon>
        <taxon>Pseudomonadota</taxon>
        <taxon>Alphaproteobacteria</taxon>
        <taxon>Hyphomonadales</taxon>
        <taxon>Hyphomonadaceae</taxon>
        <taxon>Hyphomonas</taxon>
    </lineage>
</organism>
<evidence type="ECO:0000256" key="4">
    <source>
        <dbReference type="SAM" id="MobiDB-lite"/>
    </source>
</evidence>
<evidence type="ECO:0000256" key="1">
    <source>
        <dbReference type="ARBA" id="ARBA00022490"/>
    </source>
</evidence>
<proteinExistence type="inferred from homology"/>
<dbReference type="PANTHER" id="PTHR30308:SF2">
    <property type="entry name" value="SSRA-BINDING PROTEIN"/>
    <property type="match status" value="1"/>
</dbReference>
<dbReference type="PROSITE" id="PS01317">
    <property type="entry name" value="SSRP"/>
    <property type="match status" value="1"/>
</dbReference>
<dbReference type="GO" id="GO:0070929">
    <property type="term" value="P:trans-translation"/>
    <property type="evidence" value="ECO:0007669"/>
    <property type="project" value="UniProtKB-UniRule"/>
</dbReference>
<evidence type="ECO:0000313" key="6">
    <source>
        <dbReference type="Proteomes" id="UP000025171"/>
    </source>
</evidence>
<dbReference type="AlphaFoldDB" id="A0A059FJX2"/>
<evidence type="ECO:0000256" key="2">
    <source>
        <dbReference type="ARBA" id="ARBA00022884"/>
    </source>
</evidence>
<name>A0A059FJX2_9PROT</name>
<dbReference type="GO" id="GO:0005829">
    <property type="term" value="C:cytosol"/>
    <property type="evidence" value="ECO:0007669"/>
    <property type="project" value="TreeGrafter"/>
</dbReference>
<keyword evidence="2 3" id="KW-0694">RNA-binding</keyword>
<comment type="similarity">
    <text evidence="3">Belongs to the SmpB family.</text>
</comment>
<dbReference type="NCBIfam" id="TIGR00086">
    <property type="entry name" value="smpB"/>
    <property type="match status" value="1"/>
</dbReference>
<dbReference type="HAMAP" id="MF_00023">
    <property type="entry name" value="SmpB"/>
    <property type="match status" value="1"/>
</dbReference>
<dbReference type="GO" id="GO:0070930">
    <property type="term" value="P:trans-translation-dependent protein tagging"/>
    <property type="evidence" value="ECO:0007669"/>
    <property type="project" value="TreeGrafter"/>
</dbReference>
<dbReference type="eggNOG" id="COG0691">
    <property type="taxonomic scope" value="Bacteria"/>
</dbReference>
<dbReference type="PATRIC" id="fig|1280950.3.peg.2676"/>
<dbReference type="SUPFAM" id="SSF74982">
    <property type="entry name" value="Small protein B (SmpB)"/>
    <property type="match status" value="1"/>
</dbReference>
<feature type="region of interest" description="Disordered" evidence="4">
    <location>
        <begin position="1"/>
        <end position="21"/>
    </location>
</feature>
<comment type="caution">
    <text evidence="5">The sequence shown here is derived from an EMBL/GenBank/DDBJ whole genome shotgun (WGS) entry which is preliminary data.</text>
</comment>
<sequence>MSKTPQTKGRGDGLVAENRRSRREYSVEDTLEAGIMLVGSEVKSLRQGKANIAESYASVEDGGLYLINCDIPIYNAANRFNHEPKRKRKLLVSKRELAKLSQEVERAGRTIVPLKLYFNDRGIAKLLIGTATGRKAHDKRENEAKRDWQRQKARILKEG</sequence>
<dbReference type="CDD" id="cd09294">
    <property type="entry name" value="SmpB"/>
    <property type="match status" value="1"/>
</dbReference>
<dbReference type="InterPro" id="IPR020081">
    <property type="entry name" value="SsrA-bd_prot_CS"/>
</dbReference>
<evidence type="ECO:0000256" key="3">
    <source>
        <dbReference type="HAMAP-Rule" id="MF_00023"/>
    </source>
</evidence>
<feature type="compositionally biased region" description="Basic and acidic residues" evidence="4">
    <location>
        <begin position="138"/>
        <end position="159"/>
    </location>
</feature>
<dbReference type="RefSeq" id="WP_035617628.1">
    <property type="nucleotide sequence ID" value="NZ_ARYK01000006.1"/>
</dbReference>
<dbReference type="Proteomes" id="UP000025171">
    <property type="component" value="Unassembled WGS sequence"/>
</dbReference>
<dbReference type="InterPro" id="IPR023620">
    <property type="entry name" value="SmpB"/>
</dbReference>
<dbReference type="Gene3D" id="2.40.280.10">
    <property type="match status" value="1"/>
</dbReference>
<accession>A0A059FJX2</accession>
<protein>
    <recommendedName>
        <fullName evidence="3">SsrA-binding protein</fullName>
    </recommendedName>
    <alternativeName>
        <fullName evidence="3">Small protein B</fullName>
    </alternativeName>
</protein>
<dbReference type="NCBIfam" id="NF003843">
    <property type="entry name" value="PRK05422.1"/>
    <property type="match status" value="1"/>
</dbReference>
<dbReference type="InterPro" id="IPR000037">
    <property type="entry name" value="SsrA-bd_prot"/>
</dbReference>
<feature type="region of interest" description="Disordered" evidence="4">
    <location>
        <begin position="134"/>
        <end position="159"/>
    </location>
</feature>
<keyword evidence="6" id="KW-1185">Reference proteome</keyword>
<reference evidence="5 6" key="1">
    <citation type="journal article" date="2014" name="Antonie Van Leeuwenhoek">
        <title>Hyphomonas beringensis sp. nov. and Hyphomonas chukchiensis sp. nov., isolated from surface seawater of the Bering Sea and Chukchi Sea.</title>
        <authorList>
            <person name="Li C."/>
            <person name="Lai Q."/>
            <person name="Li G."/>
            <person name="Dong C."/>
            <person name="Wang J."/>
            <person name="Liao Y."/>
            <person name="Shao Z."/>
        </authorList>
    </citation>
    <scope>NUCLEOTIDE SEQUENCE [LARGE SCALE GENOMIC DNA]</scope>
    <source>
        <strain evidence="5 6">MHS-2</strain>
    </source>
</reference>
<dbReference type="PANTHER" id="PTHR30308">
    <property type="entry name" value="TMRNA-BINDING COMPONENT OF TRANS-TRANSLATION TAGGING COMPLEX"/>
    <property type="match status" value="1"/>
</dbReference>